<dbReference type="FunFam" id="1.10.10.10:FF:000001">
    <property type="entry name" value="LysR family transcriptional regulator"/>
    <property type="match status" value="1"/>
</dbReference>
<evidence type="ECO:0000256" key="2">
    <source>
        <dbReference type="ARBA" id="ARBA00023015"/>
    </source>
</evidence>
<accession>A0A2P8C7G6</accession>
<keyword evidence="3 7" id="KW-0238">DNA-binding</keyword>
<reference evidence="6 9" key="2">
    <citation type="submission" date="2019-10" db="EMBL/GenBank/DDBJ databases">
        <title>Prolixibacter strains distinguished by the presence of nitrate reductase genes were adept at nitrate-dependent anaerobic corrosion of metallic iron and carbon steel.</title>
        <authorList>
            <person name="Iino T."/>
            <person name="Shono N."/>
            <person name="Ito K."/>
            <person name="Nakamura R."/>
            <person name="Sueoka K."/>
            <person name="Harayama S."/>
            <person name="Ohkuma M."/>
        </authorList>
    </citation>
    <scope>NUCLEOTIDE SEQUENCE [LARGE SCALE GENOMIC DNA]</scope>
    <source>
        <strain evidence="6 9">MIC1-1</strain>
    </source>
</reference>
<dbReference type="InterPro" id="IPR036388">
    <property type="entry name" value="WH-like_DNA-bd_sf"/>
</dbReference>
<evidence type="ECO:0000313" key="8">
    <source>
        <dbReference type="Proteomes" id="UP000240621"/>
    </source>
</evidence>
<dbReference type="Gene3D" id="3.40.190.10">
    <property type="entry name" value="Periplasmic binding protein-like II"/>
    <property type="match status" value="2"/>
</dbReference>
<evidence type="ECO:0000256" key="3">
    <source>
        <dbReference type="ARBA" id="ARBA00023125"/>
    </source>
</evidence>
<feature type="domain" description="HTH lysR-type" evidence="5">
    <location>
        <begin position="1"/>
        <end position="57"/>
    </location>
</feature>
<dbReference type="InterPro" id="IPR036390">
    <property type="entry name" value="WH_DNA-bd_sf"/>
</dbReference>
<dbReference type="Pfam" id="PF03466">
    <property type="entry name" value="LysR_substrate"/>
    <property type="match status" value="1"/>
</dbReference>
<evidence type="ECO:0000256" key="1">
    <source>
        <dbReference type="ARBA" id="ARBA00009437"/>
    </source>
</evidence>
<name>A0A2P8C7G6_9BACT</name>
<dbReference type="Pfam" id="PF00126">
    <property type="entry name" value="HTH_1"/>
    <property type="match status" value="1"/>
</dbReference>
<keyword evidence="2" id="KW-0805">Transcription regulation</keyword>
<dbReference type="GO" id="GO:0003700">
    <property type="term" value="F:DNA-binding transcription factor activity"/>
    <property type="evidence" value="ECO:0007669"/>
    <property type="project" value="InterPro"/>
</dbReference>
<evidence type="ECO:0000313" key="6">
    <source>
        <dbReference type="EMBL" id="GET22309.1"/>
    </source>
</evidence>
<organism evidence="7 8">
    <name type="scientific">Prolixibacter denitrificans</name>
    <dbReference type="NCBI Taxonomy" id="1541063"/>
    <lineage>
        <taxon>Bacteria</taxon>
        <taxon>Pseudomonadati</taxon>
        <taxon>Bacteroidota</taxon>
        <taxon>Bacteroidia</taxon>
        <taxon>Marinilabiliales</taxon>
        <taxon>Prolixibacteraceae</taxon>
        <taxon>Prolixibacter</taxon>
    </lineage>
</organism>
<dbReference type="PROSITE" id="PS50931">
    <property type="entry name" value="HTH_LYSR"/>
    <property type="match status" value="1"/>
</dbReference>
<dbReference type="SUPFAM" id="SSF46785">
    <property type="entry name" value="Winged helix' DNA-binding domain"/>
    <property type="match status" value="1"/>
</dbReference>
<comment type="similarity">
    <text evidence="1">Belongs to the LysR transcriptional regulatory family.</text>
</comment>
<reference evidence="7 8" key="1">
    <citation type="submission" date="2018-03" db="EMBL/GenBank/DDBJ databases">
        <title>Genomic Encyclopedia of Archaeal and Bacterial Type Strains, Phase II (KMG-II): from individual species to whole genera.</title>
        <authorList>
            <person name="Goeker M."/>
        </authorList>
    </citation>
    <scope>NUCLEOTIDE SEQUENCE [LARGE SCALE GENOMIC DNA]</scope>
    <source>
        <strain evidence="7 8">DSM 27267</strain>
    </source>
</reference>
<dbReference type="InterPro" id="IPR000847">
    <property type="entry name" value="LysR_HTH_N"/>
</dbReference>
<keyword evidence="9" id="KW-1185">Reference proteome</keyword>
<comment type="caution">
    <text evidence="7">The sequence shown here is derived from an EMBL/GenBank/DDBJ whole genome shotgun (WGS) entry which is preliminary data.</text>
</comment>
<evidence type="ECO:0000256" key="4">
    <source>
        <dbReference type="ARBA" id="ARBA00023163"/>
    </source>
</evidence>
<proteinExistence type="inferred from homology"/>
<evidence type="ECO:0000313" key="7">
    <source>
        <dbReference type="EMBL" id="PSK80905.1"/>
    </source>
</evidence>
<dbReference type="CDD" id="cd08420">
    <property type="entry name" value="PBP2_CysL_like"/>
    <property type="match status" value="1"/>
</dbReference>
<dbReference type="OrthoDB" id="9785745at2"/>
<dbReference type="EMBL" id="BLAU01000001">
    <property type="protein sequence ID" value="GET22309.1"/>
    <property type="molecule type" value="Genomic_DNA"/>
</dbReference>
<evidence type="ECO:0000259" key="5">
    <source>
        <dbReference type="PROSITE" id="PS50931"/>
    </source>
</evidence>
<dbReference type="SUPFAM" id="SSF53850">
    <property type="entry name" value="Periplasmic binding protein-like II"/>
    <property type="match status" value="1"/>
</dbReference>
<dbReference type="RefSeq" id="WP_106543510.1">
    <property type="nucleotide sequence ID" value="NZ_BLAU01000001.1"/>
</dbReference>
<gene>
    <name evidence="7" type="ORF">CLV93_11240</name>
    <name evidence="6" type="ORF">JCM18694_25550</name>
</gene>
<keyword evidence="4" id="KW-0804">Transcription</keyword>
<dbReference type="GO" id="GO:0000976">
    <property type="term" value="F:transcription cis-regulatory region binding"/>
    <property type="evidence" value="ECO:0007669"/>
    <property type="project" value="TreeGrafter"/>
</dbReference>
<dbReference type="PANTHER" id="PTHR30126:SF39">
    <property type="entry name" value="HTH-TYPE TRANSCRIPTIONAL REGULATOR CYSL"/>
    <property type="match status" value="1"/>
</dbReference>
<protein>
    <submittedName>
        <fullName evidence="7">DNA-binding transcriptional LysR family regulator</fullName>
    </submittedName>
    <submittedName>
        <fullName evidence="6">Transcriptional regulator</fullName>
    </submittedName>
</protein>
<dbReference type="PANTHER" id="PTHR30126">
    <property type="entry name" value="HTH-TYPE TRANSCRIPTIONAL REGULATOR"/>
    <property type="match status" value="1"/>
</dbReference>
<dbReference type="EMBL" id="PYGC01000012">
    <property type="protein sequence ID" value="PSK80905.1"/>
    <property type="molecule type" value="Genomic_DNA"/>
</dbReference>
<dbReference type="Proteomes" id="UP000240621">
    <property type="component" value="Unassembled WGS sequence"/>
</dbReference>
<dbReference type="Gene3D" id="1.10.10.10">
    <property type="entry name" value="Winged helix-like DNA-binding domain superfamily/Winged helix DNA-binding domain"/>
    <property type="match status" value="1"/>
</dbReference>
<sequence length="297" mass="33418">MDYRYQVFLAVANNLSFTKAAQELYISQPAVTRHIRELENTLGLALFNRKGNRITLTAAGEIVYRFAQKTHVLYDELQYELGSLKQTFSGSLRLGASSTISQYVIPEVIAAFHTRYPDIEVSLINGNSFEMEQKLQENRIDLAMVENYSSKTDLQYVDFADDEIVVIAGHTCKFGRSANGSLAELQHIPLVVRERGSGTLEVIEQDLKNAGYPLDRLNVILHLGSTEAIKNFLPRFNGIGLVSVNAIKKEIQLNTLKIIPVKGLNISRKFRFAYPKGPLTGNVKYFVDFTQNYTPSM</sequence>
<dbReference type="AlphaFoldDB" id="A0A2P8C7G6"/>
<evidence type="ECO:0000313" key="9">
    <source>
        <dbReference type="Proteomes" id="UP000396862"/>
    </source>
</evidence>
<dbReference type="Proteomes" id="UP000396862">
    <property type="component" value="Unassembled WGS sequence"/>
</dbReference>
<dbReference type="PRINTS" id="PR00039">
    <property type="entry name" value="HTHLYSR"/>
</dbReference>
<dbReference type="InterPro" id="IPR005119">
    <property type="entry name" value="LysR_subst-bd"/>
</dbReference>